<feature type="region of interest" description="Disordered" evidence="3">
    <location>
        <begin position="1252"/>
        <end position="1311"/>
    </location>
</feature>
<dbReference type="Gene3D" id="1.25.40.10">
    <property type="entry name" value="Tetratricopeptide repeat domain"/>
    <property type="match status" value="1"/>
</dbReference>
<dbReference type="RefSeq" id="XP_001329471.1">
    <property type="nucleotide sequence ID" value="XM_001329436.1"/>
</dbReference>
<evidence type="ECO:0000256" key="3">
    <source>
        <dbReference type="SAM" id="MobiDB-lite"/>
    </source>
</evidence>
<evidence type="ECO:0000313" key="6">
    <source>
        <dbReference type="Proteomes" id="UP000001542"/>
    </source>
</evidence>
<organism evidence="5 6">
    <name type="scientific">Trichomonas vaginalis (strain ATCC PRA-98 / G3)</name>
    <dbReference type="NCBI Taxonomy" id="412133"/>
    <lineage>
        <taxon>Eukaryota</taxon>
        <taxon>Metamonada</taxon>
        <taxon>Parabasalia</taxon>
        <taxon>Trichomonadida</taxon>
        <taxon>Trichomonadidae</taxon>
        <taxon>Trichomonas</taxon>
    </lineage>
</organism>
<keyword evidence="2" id="KW-0698">rRNA processing</keyword>
<dbReference type="InterPro" id="IPR003107">
    <property type="entry name" value="HAT"/>
</dbReference>
<feature type="domain" description="S1 motif" evidence="4">
    <location>
        <begin position="1098"/>
        <end position="1165"/>
    </location>
</feature>
<dbReference type="OMA" id="ESKEWTH"/>
<dbReference type="InParanoid" id="A2DQY1"/>
<dbReference type="SUPFAM" id="SSF50249">
    <property type="entry name" value="Nucleic acid-binding proteins"/>
    <property type="match status" value="6"/>
</dbReference>
<accession>A2DQY1</accession>
<keyword evidence="6" id="KW-1185">Reference proteome</keyword>
<evidence type="ECO:0000256" key="2">
    <source>
        <dbReference type="ARBA" id="ARBA00022552"/>
    </source>
</evidence>
<proteinExistence type="predicted"/>
<comment type="subcellular location">
    <subcellularLocation>
        <location evidence="1">Nucleus</location>
        <location evidence="1">Nucleolus</location>
    </subcellularLocation>
</comment>
<evidence type="ECO:0000313" key="5">
    <source>
        <dbReference type="EMBL" id="EAY17248.1"/>
    </source>
</evidence>
<dbReference type="GO" id="GO:0005730">
    <property type="term" value="C:nucleolus"/>
    <property type="evidence" value="ECO:0000318"/>
    <property type="project" value="GO_Central"/>
</dbReference>
<dbReference type="OrthoDB" id="412781at2759"/>
<dbReference type="PANTHER" id="PTHR23270">
    <property type="entry name" value="PROGRAMMED CELL DEATH PROTEIN 11 PRE-RRNA PROCESSING PROTEIN RRP5"/>
    <property type="match status" value="1"/>
</dbReference>
<dbReference type="GO" id="GO:0003723">
    <property type="term" value="F:RNA binding"/>
    <property type="evidence" value="ECO:0000318"/>
    <property type="project" value="GO_Central"/>
</dbReference>
<dbReference type="InterPro" id="IPR011990">
    <property type="entry name" value="TPR-like_helical_dom_sf"/>
</dbReference>
<feature type="region of interest" description="Disordered" evidence="3">
    <location>
        <begin position="1"/>
        <end position="43"/>
    </location>
</feature>
<dbReference type="eggNOG" id="KOG1070">
    <property type="taxonomic scope" value="Eukaryota"/>
</dbReference>
<dbReference type="InterPro" id="IPR012340">
    <property type="entry name" value="NA-bd_OB-fold"/>
</dbReference>
<feature type="compositionally biased region" description="Basic and acidic residues" evidence="3">
    <location>
        <begin position="13"/>
        <end position="25"/>
    </location>
</feature>
<dbReference type="KEGG" id="tva:4775264"/>
<dbReference type="Proteomes" id="UP000001542">
    <property type="component" value="Unassembled WGS sequence"/>
</dbReference>
<dbReference type="SMART" id="SM00386">
    <property type="entry name" value="HAT"/>
    <property type="match status" value="3"/>
</dbReference>
<dbReference type="Gene3D" id="2.40.50.140">
    <property type="entry name" value="Nucleic acid-binding proteins"/>
    <property type="match status" value="5"/>
</dbReference>
<feature type="domain" description="S1 motif" evidence="4">
    <location>
        <begin position="941"/>
        <end position="1012"/>
    </location>
</feature>
<dbReference type="SMART" id="SM00316">
    <property type="entry name" value="S1"/>
    <property type="match status" value="10"/>
</dbReference>
<dbReference type="VEuPathDB" id="TrichDB:TVAG_292010"/>
<dbReference type="FunCoup" id="A2DQY1">
    <property type="interactions" value="534"/>
</dbReference>
<dbReference type="EMBL" id="DS113233">
    <property type="protein sequence ID" value="EAY17248.1"/>
    <property type="molecule type" value="Genomic_DNA"/>
</dbReference>
<evidence type="ECO:0000256" key="1">
    <source>
        <dbReference type="ARBA" id="ARBA00004604"/>
    </source>
</evidence>
<feature type="compositionally biased region" description="Acidic residues" evidence="3">
    <location>
        <begin position="1264"/>
        <end position="1300"/>
    </location>
</feature>
<dbReference type="VEuPathDB" id="TrichDB:TVAGG3_0936580"/>
<sequence>MEADASSKGKAPQPKDNKIKKEKLFGTKSKNAKSKKQKKSGVKVPSLPKAEDFCQGCITLASILSFQDDMIFLELPGNARGTLQLTEINDPFLQRLQHAIKNDEELPELENFFNIGDFLMATVISAGTHPVELSIRPNLVNSMIEPEEGRIFWGAVKSKEDRGYIIDLGKENVTAFLPFPAQLEVGQPAFVTLLKKTSESIYKCELTKKDFFPSVPTVKPFFDTLRPIDVLDGLVTSNFTNGALAINAQSFNGFCSKYSWPPGLTNGNNVQVRPVLIDHAQKTIWFTAIPRIVNGERPYCLDAKIGSKVTSKVSRIRYNVGIEFTMPDNENLRVFIPEKETKSHALMAGQDHVVRITERRPIDDLLLAADDPEIIDLAVFSADDVHPGQILDATISAINDKIGIFVELSPFLTALCPVSYCDNDPEPKKGDVKKCVVLSVSEGHVRVAMKEKFVTSELPRVESLEIAHNLCESKEWTHALVRKSGKSAIIVEFINGLVGMIRSSSLPVSQGQDISKQYPQGYVIKTMISSVDGDKINCVVSTDESQILTLGQTCTVTVDRFTEDAVYVRVPAKYGEINSVIQATHFSDYEPLSRLIFKNLNIGDKLRHACLIRNPGTNAPAYFTMKRCIRENTESIPKDTKSIKAGEHYFGFVSGIQNYGSFVSFFGRASGLIHSRQLTLGDSVNAFVDQVTEDGHIRLTTPIADGESIKFLDSFLKDAKKLNDKYLIDQEIQVQGDGEKSDEYFSYQLDEDWICLTNEKVKAGTTLKIAYADVLSKSVFAVLPPKKPRSIENNVVVKATVIGVFEPIFICTVNGRIVICPMVNYNNKTEKKIAVGEELEITVVDSRSESDETFEVLKGYPQYLLKSEISQNVVATITSVNDISCNAKLNDGRTVRIHRSQLSQVPEVGQQVKGSLMNGDNATFLITNPDSPQKIEDFKVGQQVTGVITKVSNDSLRLSMSPFVLGTVSSLQLSSTNRKVVDKPLAESYSVGDLFEGWVSSVSEKMITVTGIDPSFSSNVEFAKVLKIKTGDYATVKVGNGSLKKLDVTDVIDEYQFNPLSRLKKGKVIDVVNVSEENVSMKLSDITGTPKEIKIEEGEILQGYVCHAIKGALLVRLARNVTGRLPFGSIADCFIQDAAALYPLGTVVTVKIMKKTDSEITLSSKRSDITGVALTIQDLKVGDVVGGFITAANKNGVFVRLNDYQNKSGLVHHSMLNGKDPLSFVNLVNTRVDVEVLQVDLEKERISLKFNEIHSQNQPQEQEQQQEMETESDEGAEPEEVEIDLDEWLSDEEKVDEEEKEKEIRRKQTEEDIQRLEAKQIDPSAPKSDKEFTAALVANPHSSKLWISYMEFVYAGGDSKRAMEIGEQGLDKLPIGEKTEKSNIFQALITLIVLSAEPKHFMEECIPIVERAAQTIDEEVMWLRFAKTVHQNRKDFSQEAWKVALRKVKQNVTMWSSYLNSLLQDKKVDFAKDELKRCLSGTFQGLAKESVEVRKQFGISEYENEYTEHGRTMFENLINEFPTKYQLWNAYVDAECKYGEHLKARNIFERMTTLDLKIDRMKQTLKKWRAFEEKNGNDPAIRKKINKIASEFSKRVIQAGN</sequence>
<dbReference type="InterPro" id="IPR045209">
    <property type="entry name" value="Rrp5"/>
</dbReference>
<gene>
    <name evidence="5" type="ORF">TVAG_292010</name>
</gene>
<feature type="compositionally biased region" description="Basic residues" evidence="3">
    <location>
        <begin position="30"/>
        <end position="41"/>
    </location>
</feature>
<dbReference type="InterPro" id="IPR003029">
    <property type="entry name" value="S1_domain"/>
</dbReference>
<feature type="compositionally biased region" description="Basic and acidic residues" evidence="3">
    <location>
        <begin position="1301"/>
        <end position="1311"/>
    </location>
</feature>
<dbReference type="STRING" id="5722.A2DQY1"/>
<protein>
    <submittedName>
        <fullName evidence="5">S1 RNA binding domain containing protein</fullName>
    </submittedName>
</protein>
<dbReference type="GO" id="GO:0006364">
    <property type="term" value="P:rRNA processing"/>
    <property type="evidence" value="ECO:0007669"/>
    <property type="project" value="UniProtKB-KW"/>
</dbReference>
<dbReference type="PANTHER" id="PTHR23270:SF10">
    <property type="entry name" value="PROTEIN RRP5 HOMOLOG"/>
    <property type="match status" value="1"/>
</dbReference>
<dbReference type="GO" id="GO:0032040">
    <property type="term" value="C:small-subunit processome"/>
    <property type="evidence" value="ECO:0000318"/>
    <property type="project" value="GO_Central"/>
</dbReference>
<dbReference type="SUPFAM" id="SSF48452">
    <property type="entry name" value="TPR-like"/>
    <property type="match status" value="1"/>
</dbReference>
<reference evidence="5" key="1">
    <citation type="submission" date="2006-10" db="EMBL/GenBank/DDBJ databases">
        <authorList>
            <person name="Amadeo P."/>
            <person name="Zhao Q."/>
            <person name="Wortman J."/>
            <person name="Fraser-Liggett C."/>
            <person name="Carlton J."/>
        </authorList>
    </citation>
    <scope>NUCLEOTIDE SEQUENCE</scope>
    <source>
        <strain evidence="5">G3</strain>
    </source>
</reference>
<evidence type="ECO:0000259" key="4">
    <source>
        <dbReference type="PROSITE" id="PS50126"/>
    </source>
</evidence>
<feature type="domain" description="S1 motif" evidence="4">
    <location>
        <begin position="56"/>
        <end position="136"/>
    </location>
</feature>
<reference evidence="5" key="2">
    <citation type="journal article" date="2007" name="Science">
        <title>Draft genome sequence of the sexually transmitted pathogen Trichomonas vaginalis.</title>
        <authorList>
            <person name="Carlton J.M."/>
            <person name="Hirt R.P."/>
            <person name="Silva J.C."/>
            <person name="Delcher A.L."/>
            <person name="Schatz M."/>
            <person name="Zhao Q."/>
            <person name="Wortman J.R."/>
            <person name="Bidwell S.L."/>
            <person name="Alsmark U.C.M."/>
            <person name="Besteiro S."/>
            <person name="Sicheritz-Ponten T."/>
            <person name="Noel C.J."/>
            <person name="Dacks J.B."/>
            <person name="Foster P.G."/>
            <person name="Simillion C."/>
            <person name="Van de Peer Y."/>
            <person name="Miranda-Saavedra D."/>
            <person name="Barton G.J."/>
            <person name="Westrop G.D."/>
            <person name="Mueller S."/>
            <person name="Dessi D."/>
            <person name="Fiori P.L."/>
            <person name="Ren Q."/>
            <person name="Paulsen I."/>
            <person name="Zhang H."/>
            <person name="Bastida-Corcuera F.D."/>
            <person name="Simoes-Barbosa A."/>
            <person name="Brown M.T."/>
            <person name="Hayes R.D."/>
            <person name="Mukherjee M."/>
            <person name="Okumura C.Y."/>
            <person name="Schneider R."/>
            <person name="Smith A.J."/>
            <person name="Vanacova S."/>
            <person name="Villalvazo M."/>
            <person name="Haas B.J."/>
            <person name="Pertea M."/>
            <person name="Feldblyum T.V."/>
            <person name="Utterback T.R."/>
            <person name="Shu C.L."/>
            <person name="Osoegawa K."/>
            <person name="de Jong P.J."/>
            <person name="Hrdy I."/>
            <person name="Horvathova L."/>
            <person name="Zubacova Z."/>
            <person name="Dolezal P."/>
            <person name="Malik S.B."/>
            <person name="Logsdon J.M. Jr."/>
            <person name="Henze K."/>
            <person name="Gupta A."/>
            <person name="Wang C.C."/>
            <person name="Dunne R.L."/>
            <person name="Upcroft J.A."/>
            <person name="Upcroft P."/>
            <person name="White O."/>
            <person name="Salzberg S.L."/>
            <person name="Tang P."/>
            <person name="Chiu C.-H."/>
            <person name="Lee Y.-S."/>
            <person name="Embley T.M."/>
            <person name="Coombs G.H."/>
            <person name="Mottram J.C."/>
            <person name="Tachezy J."/>
            <person name="Fraser-Liggett C.M."/>
            <person name="Johnson P.J."/>
        </authorList>
    </citation>
    <scope>NUCLEOTIDE SEQUENCE [LARGE SCALE GENOMIC DNA]</scope>
    <source>
        <strain evidence="5">G3</strain>
    </source>
</reference>
<feature type="domain" description="S1 motif" evidence="4">
    <location>
        <begin position="388"/>
        <end position="452"/>
    </location>
</feature>
<dbReference type="SMR" id="A2DQY1"/>
<name>A2DQY1_TRIV3</name>
<dbReference type="Pfam" id="PF00575">
    <property type="entry name" value="S1"/>
    <property type="match status" value="1"/>
</dbReference>
<dbReference type="PROSITE" id="PS50126">
    <property type="entry name" value="S1"/>
    <property type="match status" value="5"/>
</dbReference>
<feature type="domain" description="S1 motif" evidence="4">
    <location>
        <begin position="1182"/>
        <end position="1251"/>
    </location>
</feature>